<accession>A0A8D8Y4X6</accession>
<evidence type="ECO:0000256" key="3">
    <source>
        <dbReference type="ARBA" id="ARBA00022692"/>
    </source>
</evidence>
<evidence type="ECO:0000256" key="9">
    <source>
        <dbReference type="SAM" id="SignalP"/>
    </source>
</evidence>
<dbReference type="EMBL" id="HBUF01183840">
    <property type="protein sequence ID" value="CAG6656037.1"/>
    <property type="molecule type" value="Transcribed_RNA"/>
</dbReference>
<evidence type="ECO:0000256" key="6">
    <source>
        <dbReference type="ARBA" id="ARBA00023136"/>
    </source>
</evidence>
<feature type="transmembrane region" description="Helical" evidence="8">
    <location>
        <begin position="114"/>
        <end position="132"/>
    </location>
</feature>
<evidence type="ECO:0000256" key="5">
    <source>
        <dbReference type="ARBA" id="ARBA00022989"/>
    </source>
</evidence>
<dbReference type="EMBL" id="HBUF01358548">
    <property type="protein sequence ID" value="CAG6719285.1"/>
    <property type="molecule type" value="Transcribed_RNA"/>
</dbReference>
<dbReference type="EMBL" id="HBUF01151280">
    <property type="protein sequence ID" value="CAG6648332.1"/>
    <property type="molecule type" value="Transcribed_RNA"/>
</dbReference>
<evidence type="ECO:0000259" key="10">
    <source>
        <dbReference type="Pfam" id="PF05154"/>
    </source>
</evidence>
<feature type="chain" id="PRO_5033672025" evidence="9">
    <location>
        <begin position="21"/>
        <end position="181"/>
    </location>
</feature>
<keyword evidence="5 8" id="KW-1133">Transmembrane helix</keyword>
<keyword evidence="6 8" id="KW-0472">Membrane</keyword>
<evidence type="ECO:0000256" key="4">
    <source>
        <dbReference type="ARBA" id="ARBA00022729"/>
    </source>
</evidence>
<comment type="similarity">
    <text evidence="2">Belongs to the TM2 family.</text>
</comment>
<feature type="signal peptide" evidence="9">
    <location>
        <begin position="1"/>
        <end position="20"/>
    </location>
</feature>
<evidence type="ECO:0000313" key="11">
    <source>
        <dbReference type="EMBL" id="CAG6719283.1"/>
    </source>
</evidence>
<proteinExistence type="inferred from homology"/>
<feature type="domain" description="TM2" evidence="10">
    <location>
        <begin position="115"/>
        <end position="162"/>
    </location>
</feature>
<dbReference type="Pfam" id="PF05154">
    <property type="entry name" value="TM2"/>
    <property type="match status" value="1"/>
</dbReference>
<feature type="transmembrane region" description="Helical" evidence="8">
    <location>
        <begin position="144"/>
        <end position="165"/>
    </location>
</feature>
<evidence type="ECO:0000256" key="2">
    <source>
        <dbReference type="ARBA" id="ARBA00008284"/>
    </source>
</evidence>
<dbReference type="InterPro" id="IPR050932">
    <property type="entry name" value="TM2D1-3-like"/>
</dbReference>
<protein>
    <submittedName>
        <fullName evidence="11">TM2 domain-containing protein CG11103</fullName>
    </submittedName>
</protein>
<dbReference type="EMBL" id="HBUF01183841">
    <property type="protein sequence ID" value="CAG6656038.1"/>
    <property type="molecule type" value="Transcribed_RNA"/>
</dbReference>
<dbReference type="PANTHER" id="PTHR21016">
    <property type="entry name" value="BETA-AMYLOID BINDING PROTEIN-RELATED"/>
    <property type="match status" value="1"/>
</dbReference>
<dbReference type="InterPro" id="IPR007829">
    <property type="entry name" value="TM2"/>
</dbReference>
<dbReference type="GO" id="GO:0016020">
    <property type="term" value="C:membrane"/>
    <property type="evidence" value="ECO:0007669"/>
    <property type="project" value="UniProtKB-SubCell"/>
</dbReference>
<dbReference type="EMBL" id="HBUF01151281">
    <property type="protein sequence ID" value="CAG6648334.1"/>
    <property type="molecule type" value="Transcribed_RNA"/>
</dbReference>
<comment type="subcellular location">
    <subcellularLocation>
        <location evidence="1">Membrane</location>
        <topology evidence="1">Multi-pass membrane protein</topology>
    </subcellularLocation>
</comment>
<keyword evidence="3 8" id="KW-0812">Transmembrane</keyword>
<keyword evidence="7" id="KW-0325">Glycoprotein</keyword>
<sequence>MFWSASFLVISCALILSVHSSSIDNINNDEYDPRGPLVLCSFLPLEFLECQAPTDHKGNKTARDEAGHGCVKFGNYKWEHVEKGKVQCEVLEGIECFGPRSFNKDGFPCVKYTGQYFVTTLMYSILLGFLGMDRFCLGQTGTAVGKLLTLGGMGIWWIVDVILLVTNTLQPEDSSNWNTYA</sequence>
<dbReference type="EMBL" id="HBUF01358547">
    <property type="protein sequence ID" value="CAG6719283.1"/>
    <property type="molecule type" value="Transcribed_RNA"/>
</dbReference>
<evidence type="ECO:0000256" key="1">
    <source>
        <dbReference type="ARBA" id="ARBA00004141"/>
    </source>
</evidence>
<evidence type="ECO:0000256" key="8">
    <source>
        <dbReference type="SAM" id="Phobius"/>
    </source>
</evidence>
<reference evidence="11" key="1">
    <citation type="submission" date="2021-05" db="EMBL/GenBank/DDBJ databases">
        <authorList>
            <person name="Alioto T."/>
            <person name="Alioto T."/>
            <person name="Gomez Garrido J."/>
        </authorList>
    </citation>
    <scope>NUCLEOTIDE SEQUENCE</scope>
</reference>
<evidence type="ECO:0000256" key="7">
    <source>
        <dbReference type="ARBA" id="ARBA00023180"/>
    </source>
</evidence>
<dbReference type="AlphaFoldDB" id="A0A8D8Y4X6"/>
<dbReference type="PANTHER" id="PTHR21016:SF4">
    <property type="entry name" value="TM2 DOMAIN-CONTAINING PROTEIN 2"/>
    <property type="match status" value="1"/>
</dbReference>
<organism evidence="11">
    <name type="scientific">Cacopsylla melanoneura</name>
    <dbReference type="NCBI Taxonomy" id="428564"/>
    <lineage>
        <taxon>Eukaryota</taxon>
        <taxon>Metazoa</taxon>
        <taxon>Ecdysozoa</taxon>
        <taxon>Arthropoda</taxon>
        <taxon>Hexapoda</taxon>
        <taxon>Insecta</taxon>
        <taxon>Pterygota</taxon>
        <taxon>Neoptera</taxon>
        <taxon>Paraneoptera</taxon>
        <taxon>Hemiptera</taxon>
        <taxon>Sternorrhyncha</taxon>
        <taxon>Psylloidea</taxon>
        <taxon>Psyllidae</taxon>
        <taxon>Psyllinae</taxon>
        <taxon>Cacopsylla</taxon>
    </lineage>
</organism>
<dbReference type="EMBL" id="HBUF01151282">
    <property type="protein sequence ID" value="CAG6648336.1"/>
    <property type="molecule type" value="Transcribed_RNA"/>
</dbReference>
<dbReference type="EMBL" id="HBUF01151283">
    <property type="protein sequence ID" value="CAG6648338.1"/>
    <property type="molecule type" value="Transcribed_RNA"/>
</dbReference>
<name>A0A8D8Y4X6_9HEMI</name>
<keyword evidence="4 9" id="KW-0732">Signal</keyword>